<evidence type="ECO:0000313" key="2">
    <source>
        <dbReference type="Proteomes" id="UP000256763"/>
    </source>
</evidence>
<reference evidence="2" key="1">
    <citation type="submission" date="2017-05" db="EMBL/GenBank/DDBJ databases">
        <authorList>
            <person name="Sharma S."/>
            <person name="Sidhu C."/>
            <person name="Pinnaka A.K."/>
        </authorList>
    </citation>
    <scope>NUCLEOTIDE SEQUENCE [LARGE SCALE GENOMIC DNA]</scope>
    <source>
        <strain evidence="2">AK93</strain>
    </source>
</reference>
<dbReference type="Proteomes" id="UP000256763">
    <property type="component" value="Unassembled WGS sequence"/>
</dbReference>
<dbReference type="RefSeq" id="WP_116302733.1">
    <property type="nucleotide sequence ID" value="NZ_NFZV01000013.1"/>
</dbReference>
<organism evidence="1 2">
    <name type="scientific">Alkalilimnicola ehrlichii</name>
    <dbReference type="NCBI Taxonomy" id="351052"/>
    <lineage>
        <taxon>Bacteria</taxon>
        <taxon>Pseudomonadati</taxon>
        <taxon>Pseudomonadota</taxon>
        <taxon>Gammaproteobacteria</taxon>
        <taxon>Chromatiales</taxon>
        <taxon>Ectothiorhodospiraceae</taxon>
        <taxon>Alkalilimnicola</taxon>
    </lineage>
</organism>
<sequence>MSLVNDVLNDRQRRRAMPLLLLAAVLAGLCWQAAFAGAIQGFQRTNPSPEAVGRYTLHRELVRAQASIAAGRPAAGVERLQMLLAEAPEYHPAREYLIALLIEAGEREWVLDELRLASERWPEHSRYALWHARFLLEAGNAAGAIRLLETAPPSDLSDGEYRALLAAAYQREGRYAQALSAYRALTISEPDHGPWWLGLALAAEGAGHVEKAEQAYRRVVADGRLNTELRRFAEQRLNSL</sequence>
<name>A0A3E0WPH8_9GAMM</name>
<dbReference type="AlphaFoldDB" id="A0A3E0WPH8"/>
<dbReference type="SUPFAM" id="SSF48452">
    <property type="entry name" value="TPR-like"/>
    <property type="match status" value="1"/>
</dbReference>
<evidence type="ECO:0000313" key="1">
    <source>
        <dbReference type="EMBL" id="RFA34884.1"/>
    </source>
</evidence>
<accession>A0A3E0WPH8</accession>
<dbReference type="OrthoDB" id="5406098at2"/>
<dbReference type="EMBL" id="NFZW01000014">
    <property type="protein sequence ID" value="RFA34884.1"/>
    <property type="molecule type" value="Genomic_DNA"/>
</dbReference>
<dbReference type="InterPro" id="IPR011990">
    <property type="entry name" value="TPR-like_helical_dom_sf"/>
</dbReference>
<dbReference type="Pfam" id="PF13432">
    <property type="entry name" value="TPR_16"/>
    <property type="match status" value="1"/>
</dbReference>
<protein>
    <submittedName>
        <fullName evidence="1">Uncharacterized protein</fullName>
    </submittedName>
</protein>
<dbReference type="Gene3D" id="1.25.40.10">
    <property type="entry name" value="Tetratricopeptide repeat domain"/>
    <property type="match status" value="1"/>
</dbReference>
<gene>
    <name evidence="1" type="ORF">CAL65_14420</name>
</gene>
<proteinExistence type="predicted"/>
<keyword evidence="2" id="KW-1185">Reference proteome</keyword>
<comment type="caution">
    <text evidence="1">The sequence shown here is derived from an EMBL/GenBank/DDBJ whole genome shotgun (WGS) entry which is preliminary data.</text>
</comment>